<evidence type="ECO:0000313" key="3">
    <source>
        <dbReference type="EMBL" id="SNB73628.1"/>
    </source>
</evidence>
<organism evidence="3 4">
    <name type="scientific">Rhodoblastus acidophilus</name>
    <name type="common">Rhodopseudomonas acidophila</name>
    <dbReference type="NCBI Taxonomy" id="1074"/>
    <lineage>
        <taxon>Bacteria</taxon>
        <taxon>Pseudomonadati</taxon>
        <taxon>Pseudomonadota</taxon>
        <taxon>Alphaproteobacteria</taxon>
        <taxon>Hyphomicrobiales</taxon>
        <taxon>Rhodoblastaceae</taxon>
        <taxon>Rhodoblastus</taxon>
    </lineage>
</organism>
<dbReference type="InterPro" id="IPR022016">
    <property type="entry name" value="DUF3597"/>
</dbReference>
<dbReference type="SUPFAM" id="SSF158634">
    <property type="entry name" value="RPA2825-like"/>
    <property type="match status" value="1"/>
</dbReference>
<proteinExistence type="predicted"/>
<keyword evidence="4" id="KW-1185">Reference proteome</keyword>
<evidence type="ECO:0000313" key="4">
    <source>
        <dbReference type="Proteomes" id="UP000198418"/>
    </source>
</evidence>
<protein>
    <recommendedName>
        <fullName evidence="2">DUF3597 domain-containing protein</fullName>
    </recommendedName>
</protein>
<feature type="region of interest" description="Disordered" evidence="1">
    <location>
        <begin position="17"/>
        <end position="51"/>
    </location>
</feature>
<dbReference type="OrthoDB" id="9812045at2"/>
<accession>A0A212RM80</accession>
<dbReference type="EMBL" id="FYDG01000005">
    <property type="protein sequence ID" value="SNB73628.1"/>
    <property type="molecule type" value="Genomic_DNA"/>
</dbReference>
<feature type="domain" description="DUF3597" evidence="2">
    <location>
        <begin position="3"/>
        <end position="136"/>
    </location>
</feature>
<reference evidence="4" key="1">
    <citation type="submission" date="2017-06" db="EMBL/GenBank/DDBJ databases">
        <authorList>
            <person name="Varghese N."/>
            <person name="Submissions S."/>
        </authorList>
    </citation>
    <scope>NUCLEOTIDE SEQUENCE [LARGE SCALE GENOMIC DNA]</scope>
    <source>
        <strain evidence="4">DSM 137</strain>
    </source>
</reference>
<evidence type="ECO:0000256" key="1">
    <source>
        <dbReference type="SAM" id="MobiDB-lite"/>
    </source>
</evidence>
<name>A0A212RM80_RHOAC</name>
<gene>
    <name evidence="3" type="ORF">SAMN06265338_105184</name>
</gene>
<sequence>MSIFGSIINKIFGSAPATPASASQPEPGAANAANAPVSPAGSVPAGQTPAAATPAAHVDIAKVLDDLNDANPETLDWRVSIVDLLKLLGLDSSLAARKQLAAELKYDGDTEDTAVMNVWLHKKVIDLVAANGGEVPSELLKR</sequence>
<dbReference type="Pfam" id="PF12200">
    <property type="entry name" value="DUF3597"/>
    <property type="match status" value="1"/>
</dbReference>
<dbReference type="AlphaFoldDB" id="A0A212RM80"/>
<dbReference type="Proteomes" id="UP000198418">
    <property type="component" value="Unassembled WGS sequence"/>
</dbReference>
<evidence type="ECO:0000259" key="2">
    <source>
        <dbReference type="Pfam" id="PF12200"/>
    </source>
</evidence>
<dbReference type="RefSeq" id="WP_088520954.1">
    <property type="nucleotide sequence ID" value="NZ_FYDG01000005.1"/>
</dbReference>